<accession>A0ABP6ZD98</accession>
<organism evidence="2 3">
    <name type="scientific">Kineosporia mesophila</name>
    <dbReference type="NCBI Taxonomy" id="566012"/>
    <lineage>
        <taxon>Bacteria</taxon>
        <taxon>Bacillati</taxon>
        <taxon>Actinomycetota</taxon>
        <taxon>Actinomycetes</taxon>
        <taxon>Kineosporiales</taxon>
        <taxon>Kineosporiaceae</taxon>
        <taxon>Kineosporia</taxon>
    </lineage>
</organism>
<dbReference type="SUPFAM" id="SSF54909">
    <property type="entry name" value="Dimeric alpha+beta barrel"/>
    <property type="match status" value="1"/>
</dbReference>
<evidence type="ECO:0000313" key="2">
    <source>
        <dbReference type="EMBL" id="GAA3605635.1"/>
    </source>
</evidence>
<dbReference type="Proteomes" id="UP001501074">
    <property type="component" value="Unassembled WGS sequence"/>
</dbReference>
<dbReference type="InterPro" id="IPR011008">
    <property type="entry name" value="Dimeric_a/b-barrel"/>
</dbReference>
<dbReference type="InterPro" id="IPR010753">
    <property type="entry name" value="DUF1330"/>
</dbReference>
<protein>
    <recommendedName>
        <fullName evidence="1">DUF1330 domain-containing protein</fullName>
    </recommendedName>
</protein>
<dbReference type="Pfam" id="PF07045">
    <property type="entry name" value="DUF1330"/>
    <property type="match status" value="1"/>
</dbReference>
<evidence type="ECO:0000259" key="1">
    <source>
        <dbReference type="Pfam" id="PF07045"/>
    </source>
</evidence>
<feature type="domain" description="DUF1330" evidence="1">
    <location>
        <begin position="2"/>
        <end position="58"/>
    </location>
</feature>
<evidence type="ECO:0000313" key="3">
    <source>
        <dbReference type="Proteomes" id="UP001501074"/>
    </source>
</evidence>
<dbReference type="Gene3D" id="3.30.70.100">
    <property type="match status" value="1"/>
</dbReference>
<reference evidence="3" key="1">
    <citation type="journal article" date="2019" name="Int. J. Syst. Evol. Microbiol.">
        <title>The Global Catalogue of Microorganisms (GCM) 10K type strain sequencing project: providing services to taxonomists for standard genome sequencing and annotation.</title>
        <authorList>
            <consortium name="The Broad Institute Genomics Platform"/>
            <consortium name="The Broad Institute Genome Sequencing Center for Infectious Disease"/>
            <person name="Wu L."/>
            <person name="Ma J."/>
        </authorList>
    </citation>
    <scope>NUCLEOTIDE SEQUENCE [LARGE SCALE GENOMIC DNA]</scope>
    <source>
        <strain evidence="3">JCM 16902</strain>
    </source>
</reference>
<sequence length="78" mass="8261">MHGAQVHELEETRPGDVVVISFPSLPAAQDRYDSPAYRSILPLRTRNSSGSVILVDGVTRPHAATDILSPATRPAAGA</sequence>
<keyword evidence="3" id="KW-1185">Reference proteome</keyword>
<dbReference type="EMBL" id="BAAAZO010000003">
    <property type="protein sequence ID" value="GAA3605635.1"/>
    <property type="molecule type" value="Genomic_DNA"/>
</dbReference>
<comment type="caution">
    <text evidence="2">The sequence shown here is derived from an EMBL/GenBank/DDBJ whole genome shotgun (WGS) entry which is preliminary data.</text>
</comment>
<name>A0ABP6ZD98_9ACTN</name>
<gene>
    <name evidence="2" type="ORF">GCM10022223_21740</name>
</gene>
<proteinExistence type="predicted"/>